<name>A0A9P9FF37_9HYPO</name>
<reference evidence="1" key="1">
    <citation type="journal article" date="2021" name="Nat. Commun.">
        <title>Genetic determinants of endophytism in the Arabidopsis root mycobiome.</title>
        <authorList>
            <person name="Mesny F."/>
            <person name="Miyauchi S."/>
            <person name="Thiergart T."/>
            <person name="Pickel B."/>
            <person name="Atanasova L."/>
            <person name="Karlsson M."/>
            <person name="Huettel B."/>
            <person name="Barry K.W."/>
            <person name="Haridas S."/>
            <person name="Chen C."/>
            <person name="Bauer D."/>
            <person name="Andreopoulos W."/>
            <person name="Pangilinan J."/>
            <person name="LaButti K."/>
            <person name="Riley R."/>
            <person name="Lipzen A."/>
            <person name="Clum A."/>
            <person name="Drula E."/>
            <person name="Henrissat B."/>
            <person name="Kohler A."/>
            <person name="Grigoriev I.V."/>
            <person name="Martin F.M."/>
            <person name="Hacquard S."/>
        </authorList>
    </citation>
    <scope>NUCLEOTIDE SEQUENCE</scope>
    <source>
        <strain evidence="1">MPI-CAGE-AT-0021</strain>
    </source>
</reference>
<dbReference type="AlphaFoldDB" id="A0A9P9FF37"/>
<gene>
    <name evidence="1" type="ORF">B0J13DRAFT_671054</name>
</gene>
<dbReference type="EMBL" id="JAGMUU010000002">
    <property type="protein sequence ID" value="KAH7160504.1"/>
    <property type="molecule type" value="Genomic_DNA"/>
</dbReference>
<accession>A0A9P9FF37</accession>
<comment type="caution">
    <text evidence="1">The sequence shown here is derived from an EMBL/GenBank/DDBJ whole genome shotgun (WGS) entry which is preliminary data.</text>
</comment>
<sequence>MTSAEDVVVDAGDIEAVVNVSQRPPSITDLISTYGILPTLASWMSTVDLYNLGRTNSTHFAHILAPPNIFQALQRQSLCDGRGLLKRQSFSSPYQSSPTAGLSCDTPDEYGDEEIEVYLYNVKCDAAGALPCVRCGINVCKECRFYTRAAPPNWSPNRLPHFTSNRELKNIMCLCLSCDAETEKEVAGEYLNKLCDCDLYIRWVCTGCKEEEDEWAKDYFAQRTETVWYWDARDVGDSETKVINDCGSNRQFWCICGEEVPQDTPPTCAWCKRSHTSDEEWPRHFDDVGYSLPFFDRNPCYPRWIDDSNDWYPTPYPILGIRQDGELLTEPD</sequence>
<protein>
    <submittedName>
        <fullName evidence="1">Uncharacterized protein</fullName>
    </submittedName>
</protein>
<dbReference type="Proteomes" id="UP000717696">
    <property type="component" value="Unassembled WGS sequence"/>
</dbReference>
<organism evidence="1 2">
    <name type="scientific">Dactylonectria estremocensis</name>
    <dbReference type="NCBI Taxonomy" id="1079267"/>
    <lineage>
        <taxon>Eukaryota</taxon>
        <taxon>Fungi</taxon>
        <taxon>Dikarya</taxon>
        <taxon>Ascomycota</taxon>
        <taxon>Pezizomycotina</taxon>
        <taxon>Sordariomycetes</taxon>
        <taxon>Hypocreomycetidae</taxon>
        <taxon>Hypocreales</taxon>
        <taxon>Nectriaceae</taxon>
        <taxon>Dactylonectria</taxon>
    </lineage>
</organism>
<dbReference type="OrthoDB" id="3678990at2759"/>
<evidence type="ECO:0000313" key="2">
    <source>
        <dbReference type="Proteomes" id="UP000717696"/>
    </source>
</evidence>
<keyword evidence="2" id="KW-1185">Reference proteome</keyword>
<evidence type="ECO:0000313" key="1">
    <source>
        <dbReference type="EMBL" id="KAH7160504.1"/>
    </source>
</evidence>
<proteinExistence type="predicted"/>